<sequence>MVYSPFSLPIESSQIKLLNMARKLSVAVVAYSPLSHGRWNYPYFWGNKARAIGQEFG</sequence>
<dbReference type="KEGG" id="fvr:FVEG_17425"/>
<dbReference type="AlphaFoldDB" id="W7N4C9"/>
<evidence type="ECO:0000313" key="1">
    <source>
        <dbReference type="EMBL" id="EWG54935.1"/>
    </source>
</evidence>
<dbReference type="Proteomes" id="UP000009096">
    <property type="component" value="Chromosome 11"/>
</dbReference>
<dbReference type="EMBL" id="DS022262">
    <property type="protein sequence ID" value="EWG54935.1"/>
    <property type="molecule type" value="Genomic_DNA"/>
</dbReference>
<gene>
    <name evidence="1" type="ORF">FVEG_17425</name>
</gene>
<evidence type="ECO:0000313" key="2">
    <source>
        <dbReference type="Proteomes" id="UP000009096"/>
    </source>
</evidence>
<dbReference type="InterPro" id="IPR036812">
    <property type="entry name" value="NAD(P)_OxRdtase_dom_sf"/>
</dbReference>
<name>W7N4C9_GIBM7</name>
<protein>
    <recommendedName>
        <fullName evidence="3">NADP-dependent oxidoreductase domain-containing protein</fullName>
    </recommendedName>
</protein>
<evidence type="ECO:0008006" key="3">
    <source>
        <dbReference type="Google" id="ProtNLM"/>
    </source>
</evidence>
<dbReference type="SUPFAM" id="SSF51430">
    <property type="entry name" value="NAD(P)-linked oxidoreductase"/>
    <property type="match status" value="1"/>
</dbReference>
<accession>W7N4C9</accession>
<proteinExistence type="predicted"/>
<keyword evidence="2" id="KW-1185">Reference proteome</keyword>
<organism evidence="1 2">
    <name type="scientific">Gibberella moniliformis (strain M3125 / FGSC 7600)</name>
    <name type="common">Maize ear and stalk rot fungus</name>
    <name type="synonym">Fusarium verticillioides</name>
    <dbReference type="NCBI Taxonomy" id="334819"/>
    <lineage>
        <taxon>Eukaryota</taxon>
        <taxon>Fungi</taxon>
        <taxon>Dikarya</taxon>
        <taxon>Ascomycota</taxon>
        <taxon>Pezizomycotina</taxon>
        <taxon>Sordariomycetes</taxon>
        <taxon>Hypocreomycetidae</taxon>
        <taxon>Hypocreales</taxon>
        <taxon>Nectriaceae</taxon>
        <taxon>Fusarium</taxon>
        <taxon>Fusarium fujikuroi species complex</taxon>
    </lineage>
</organism>
<dbReference type="EMBL" id="CM000588">
    <property type="protein sequence ID" value="EWG54935.1"/>
    <property type="molecule type" value="Genomic_DNA"/>
</dbReference>
<dbReference type="RefSeq" id="XP_018761126.1">
    <property type="nucleotide sequence ID" value="XM_018906667.1"/>
</dbReference>
<dbReference type="GeneID" id="30074301"/>
<reference evidence="1 2" key="1">
    <citation type="journal article" date="2010" name="Nature">
        <title>Comparative genomics reveals mobile pathogenicity chromosomes in Fusarium.</title>
        <authorList>
            <person name="Ma L.J."/>
            <person name="van der Does H.C."/>
            <person name="Borkovich K.A."/>
            <person name="Coleman J.J."/>
            <person name="Daboussi M.J."/>
            <person name="Di Pietro A."/>
            <person name="Dufresne M."/>
            <person name="Freitag M."/>
            <person name="Grabherr M."/>
            <person name="Henrissat B."/>
            <person name="Houterman P.M."/>
            <person name="Kang S."/>
            <person name="Shim W.B."/>
            <person name="Woloshuk C."/>
            <person name="Xie X."/>
            <person name="Xu J.R."/>
            <person name="Antoniw J."/>
            <person name="Baker S.E."/>
            <person name="Bluhm B.H."/>
            <person name="Breakspear A."/>
            <person name="Brown D.W."/>
            <person name="Butchko R.A."/>
            <person name="Chapman S."/>
            <person name="Coulson R."/>
            <person name="Coutinho P.M."/>
            <person name="Danchin E.G."/>
            <person name="Diener A."/>
            <person name="Gale L.R."/>
            <person name="Gardiner D.M."/>
            <person name="Goff S."/>
            <person name="Hammond-Kosack K.E."/>
            <person name="Hilburn K."/>
            <person name="Hua-Van A."/>
            <person name="Jonkers W."/>
            <person name="Kazan K."/>
            <person name="Kodira C.D."/>
            <person name="Koehrsen M."/>
            <person name="Kumar L."/>
            <person name="Lee Y.H."/>
            <person name="Li L."/>
            <person name="Manners J.M."/>
            <person name="Miranda-Saavedra D."/>
            <person name="Mukherjee M."/>
            <person name="Park G."/>
            <person name="Park J."/>
            <person name="Park S.Y."/>
            <person name="Proctor R.H."/>
            <person name="Regev A."/>
            <person name="Ruiz-Roldan M.C."/>
            <person name="Sain D."/>
            <person name="Sakthikumar S."/>
            <person name="Sykes S."/>
            <person name="Schwartz D.C."/>
            <person name="Turgeon B.G."/>
            <person name="Wapinski I."/>
            <person name="Yoder O."/>
            <person name="Young S."/>
            <person name="Zeng Q."/>
            <person name="Zhou S."/>
            <person name="Galagan J."/>
            <person name="Cuomo C.A."/>
            <person name="Kistler H.C."/>
            <person name="Rep M."/>
        </authorList>
    </citation>
    <scope>NUCLEOTIDE SEQUENCE [LARGE SCALE GENOMIC DNA]</scope>
    <source>
        <strain evidence="2">M3125 / FGSC 7600</strain>
    </source>
</reference>
<dbReference type="VEuPathDB" id="FungiDB:FVEG_17425"/>